<dbReference type="Gene3D" id="3.90.550.10">
    <property type="entry name" value="Spore Coat Polysaccharide Biosynthesis Protein SpsA, Chain A"/>
    <property type="match status" value="1"/>
</dbReference>
<dbReference type="RefSeq" id="WP_184736039.1">
    <property type="nucleotide sequence ID" value="NZ_BMRW01000007.1"/>
</dbReference>
<gene>
    <name evidence="1" type="ORF">FHS38_004500</name>
</gene>
<protein>
    <submittedName>
        <fullName evidence="1">Cellulose synthase/poly-beta-1,6-N-acetylglucosamine synthase-like glycosyltransferase</fullName>
    </submittedName>
</protein>
<sequence length="440" mass="47964">MSAASGRGGRSALDTVGQAALATVVAYTAVGLRNIARSARWKSLARADFAARHTGRETGGAYMFLLVPALREQGVIEGTLDHLRSLDYPDDRYEIIVAVDEKETGPHTTARVVEEYAKHNPDGAPVSVVTHRGPEQRRSLQLNAALDHVRERVAEEPFDGRVVVGVYDSDSRPEPESLAYVDSLLREQPDAMACQQTVTYLDNDRALTGRRTAYANAVYQSLWNHAFEIPRLLASRDRIAAGRPLPYPPYCMGHGEFFDLSALEAVGGFPRTGPCDGIQIGFALSRAGIAVHPVPFDDACQSPTTRAEIVRQHTFWFSGNLQFVRWYTPRSSDARNLLPVLTHTALSAKWLCRPVVFAAALAGAHRRYGWRGSVALVTLVQTYYELGAEAVRRTSPPRTAAAANTGPGVLPLAVAFKSLGAANAVGRMLLGKSTFNKVER</sequence>
<dbReference type="GO" id="GO:0016740">
    <property type="term" value="F:transferase activity"/>
    <property type="evidence" value="ECO:0007669"/>
    <property type="project" value="UniProtKB-KW"/>
</dbReference>
<dbReference type="AlphaFoldDB" id="A0A7W7LF07"/>
<comment type="caution">
    <text evidence="1">The sequence shown here is derived from an EMBL/GenBank/DDBJ whole genome shotgun (WGS) entry which is preliminary data.</text>
</comment>
<accession>A0A7W7LF07</accession>
<name>A0A7W7LF07_STRNE</name>
<organism evidence="1 2">
    <name type="scientific">Streptomyces netropsis</name>
    <name type="common">Streptoverticillium netropsis</name>
    <dbReference type="NCBI Taxonomy" id="55404"/>
    <lineage>
        <taxon>Bacteria</taxon>
        <taxon>Bacillati</taxon>
        <taxon>Actinomycetota</taxon>
        <taxon>Actinomycetes</taxon>
        <taxon>Kitasatosporales</taxon>
        <taxon>Streptomycetaceae</taxon>
        <taxon>Streptomyces</taxon>
    </lineage>
</organism>
<dbReference type="InterPro" id="IPR029044">
    <property type="entry name" value="Nucleotide-diphossugar_trans"/>
</dbReference>
<dbReference type="SUPFAM" id="SSF53448">
    <property type="entry name" value="Nucleotide-diphospho-sugar transferases"/>
    <property type="match status" value="1"/>
</dbReference>
<dbReference type="Proteomes" id="UP000556436">
    <property type="component" value="Unassembled WGS sequence"/>
</dbReference>
<proteinExistence type="predicted"/>
<dbReference type="Pfam" id="PF13641">
    <property type="entry name" value="Glyco_tranf_2_3"/>
    <property type="match status" value="1"/>
</dbReference>
<evidence type="ECO:0000313" key="2">
    <source>
        <dbReference type="Proteomes" id="UP000556436"/>
    </source>
</evidence>
<dbReference type="CDD" id="cd06423">
    <property type="entry name" value="CESA_like"/>
    <property type="match status" value="1"/>
</dbReference>
<evidence type="ECO:0000313" key="1">
    <source>
        <dbReference type="EMBL" id="MBB4888431.1"/>
    </source>
</evidence>
<keyword evidence="1" id="KW-0808">Transferase</keyword>
<dbReference type="EMBL" id="JACHJG010000009">
    <property type="protein sequence ID" value="MBB4888431.1"/>
    <property type="molecule type" value="Genomic_DNA"/>
</dbReference>
<reference evidence="1 2" key="1">
    <citation type="submission" date="2020-08" db="EMBL/GenBank/DDBJ databases">
        <title>Genomic Encyclopedia of Type Strains, Phase III (KMG-III): the genomes of soil and plant-associated and newly described type strains.</title>
        <authorList>
            <person name="Whitman W."/>
        </authorList>
    </citation>
    <scope>NUCLEOTIDE SEQUENCE [LARGE SCALE GENOMIC DNA]</scope>
    <source>
        <strain evidence="1 2">CECT 3265</strain>
    </source>
</reference>
<keyword evidence="2" id="KW-1185">Reference proteome</keyword>